<keyword evidence="2 4" id="KW-0863">Zinc-finger</keyword>
<dbReference type="PROSITE" id="PS50089">
    <property type="entry name" value="ZF_RING_2"/>
    <property type="match status" value="1"/>
</dbReference>
<dbReference type="InterPro" id="IPR013083">
    <property type="entry name" value="Znf_RING/FYVE/PHD"/>
</dbReference>
<evidence type="ECO:0000256" key="1">
    <source>
        <dbReference type="ARBA" id="ARBA00022723"/>
    </source>
</evidence>
<keyword evidence="7" id="KW-1185">Reference proteome</keyword>
<dbReference type="Pfam" id="PF00097">
    <property type="entry name" value="zf-C3HC4"/>
    <property type="match status" value="1"/>
</dbReference>
<keyword evidence="1" id="KW-0479">Metal-binding</keyword>
<protein>
    <recommendedName>
        <fullName evidence="5">RING-type domain-containing protein</fullName>
    </recommendedName>
</protein>
<dbReference type="AlphaFoldDB" id="A0A8C2TDY3"/>
<dbReference type="InterPro" id="IPR018957">
    <property type="entry name" value="Znf_C3HC4_RING-type"/>
</dbReference>
<dbReference type="GO" id="GO:0008270">
    <property type="term" value="F:zinc ion binding"/>
    <property type="evidence" value="ECO:0007669"/>
    <property type="project" value="UniProtKB-KW"/>
</dbReference>
<proteinExistence type="predicted"/>
<dbReference type="PROSITE" id="PS00518">
    <property type="entry name" value="ZF_RING_1"/>
    <property type="match status" value="1"/>
</dbReference>
<name>A0A8C2TDY3_COTJA</name>
<dbReference type="InterPro" id="IPR001841">
    <property type="entry name" value="Znf_RING"/>
</dbReference>
<dbReference type="Proteomes" id="UP000694412">
    <property type="component" value="Chromosome Z"/>
</dbReference>
<organism evidence="6 7">
    <name type="scientific">Coturnix japonica</name>
    <name type="common">Japanese quail</name>
    <name type="synonym">Coturnix coturnix japonica</name>
    <dbReference type="NCBI Taxonomy" id="93934"/>
    <lineage>
        <taxon>Eukaryota</taxon>
        <taxon>Metazoa</taxon>
        <taxon>Chordata</taxon>
        <taxon>Craniata</taxon>
        <taxon>Vertebrata</taxon>
        <taxon>Euteleostomi</taxon>
        <taxon>Archelosauria</taxon>
        <taxon>Archosauria</taxon>
        <taxon>Dinosauria</taxon>
        <taxon>Saurischia</taxon>
        <taxon>Theropoda</taxon>
        <taxon>Coelurosauria</taxon>
        <taxon>Aves</taxon>
        <taxon>Neognathae</taxon>
        <taxon>Galloanserae</taxon>
        <taxon>Galliformes</taxon>
        <taxon>Phasianidae</taxon>
        <taxon>Perdicinae</taxon>
        <taxon>Coturnix</taxon>
    </lineage>
</organism>
<dbReference type="Gene3D" id="3.30.40.10">
    <property type="entry name" value="Zinc/RING finger domain, C3HC4 (zinc finger)"/>
    <property type="match status" value="1"/>
</dbReference>
<reference evidence="6" key="3">
    <citation type="submission" date="2025-09" db="UniProtKB">
        <authorList>
            <consortium name="Ensembl"/>
        </authorList>
    </citation>
    <scope>IDENTIFICATION</scope>
</reference>
<feature type="domain" description="RING-type" evidence="5">
    <location>
        <begin position="23"/>
        <end position="49"/>
    </location>
</feature>
<reference evidence="6" key="1">
    <citation type="submission" date="2015-11" db="EMBL/GenBank/DDBJ databases">
        <authorList>
            <consortium name="International Coturnix japonica Genome Analysis Consortium"/>
            <person name="Warren W."/>
            <person name="Burt D.W."/>
            <person name="Antin P.B."/>
            <person name="Lanford R."/>
            <person name="Gros J."/>
            <person name="Wilson R.K."/>
        </authorList>
    </citation>
    <scope>NUCLEOTIDE SEQUENCE [LARGE SCALE GENOMIC DNA]</scope>
</reference>
<evidence type="ECO:0000256" key="4">
    <source>
        <dbReference type="PROSITE-ProRule" id="PRU00175"/>
    </source>
</evidence>
<sequence>TDAQMVESSPHQRQEACEPDAFVMPCMHRFCFGCIRRWVQRRRKCPLCRGLQLGCKNSVPHFLICKDSWVQNL</sequence>
<evidence type="ECO:0000313" key="7">
    <source>
        <dbReference type="Proteomes" id="UP000694412"/>
    </source>
</evidence>
<evidence type="ECO:0000256" key="3">
    <source>
        <dbReference type="ARBA" id="ARBA00022833"/>
    </source>
</evidence>
<reference evidence="6" key="2">
    <citation type="submission" date="2025-08" db="UniProtKB">
        <authorList>
            <consortium name="Ensembl"/>
        </authorList>
    </citation>
    <scope>IDENTIFICATION</scope>
</reference>
<keyword evidence="3" id="KW-0862">Zinc</keyword>
<dbReference type="SUPFAM" id="SSF57850">
    <property type="entry name" value="RING/U-box"/>
    <property type="match status" value="1"/>
</dbReference>
<dbReference type="InterPro" id="IPR017907">
    <property type="entry name" value="Znf_RING_CS"/>
</dbReference>
<evidence type="ECO:0000313" key="6">
    <source>
        <dbReference type="Ensembl" id="ENSCJPP00005011214.1"/>
    </source>
</evidence>
<dbReference type="Ensembl" id="ENSCJPT00005016446.1">
    <property type="protein sequence ID" value="ENSCJPP00005011214.1"/>
    <property type="gene ID" value="ENSCJPG00005009668.1"/>
</dbReference>
<accession>A0A8C2TDY3</accession>
<evidence type="ECO:0000256" key="2">
    <source>
        <dbReference type="ARBA" id="ARBA00022771"/>
    </source>
</evidence>
<evidence type="ECO:0000259" key="5">
    <source>
        <dbReference type="PROSITE" id="PS50089"/>
    </source>
</evidence>